<organism evidence="1 2">
    <name type="scientific">Photorhabdus bodei</name>
    <dbReference type="NCBI Taxonomy" id="2029681"/>
    <lineage>
        <taxon>Bacteria</taxon>
        <taxon>Pseudomonadati</taxon>
        <taxon>Pseudomonadota</taxon>
        <taxon>Gammaproteobacteria</taxon>
        <taxon>Enterobacterales</taxon>
        <taxon>Morganellaceae</taxon>
        <taxon>Photorhabdus</taxon>
    </lineage>
</organism>
<reference evidence="1" key="1">
    <citation type="submission" date="2023-01" db="EMBL/GenBank/DDBJ databases">
        <title>Genome sequencing of Photorhabdus bodei 09-20.</title>
        <authorList>
            <person name="Kalindamar S."/>
            <person name="Kumru S."/>
        </authorList>
    </citation>
    <scope>NUCLEOTIDE SEQUENCE</scope>
    <source>
        <strain evidence="1">09-20</strain>
    </source>
</reference>
<gene>
    <name evidence="1" type="ORF">PH362_25995</name>
</gene>
<dbReference type="RefSeq" id="WP_228903163.1">
    <property type="nucleotide sequence ID" value="NZ_CAWQNU010000208.1"/>
</dbReference>
<dbReference type="EMBL" id="JAQMFO010000108">
    <property type="protein sequence ID" value="MDB6375232.1"/>
    <property type="molecule type" value="Genomic_DNA"/>
</dbReference>
<proteinExistence type="predicted"/>
<dbReference type="Proteomes" id="UP001212996">
    <property type="component" value="Unassembled WGS sequence"/>
</dbReference>
<dbReference type="AlphaFoldDB" id="A0AAW6BTG1"/>
<protein>
    <submittedName>
        <fullName evidence="1">Uncharacterized protein</fullName>
    </submittedName>
</protein>
<comment type="caution">
    <text evidence="1">The sequence shown here is derived from an EMBL/GenBank/DDBJ whole genome shotgun (WGS) entry which is preliminary data.</text>
</comment>
<accession>A0AAW6BTG1</accession>
<sequence length="219" mass="25265">MKNMTVTEKKKITQDWKEALGVYEIYKPLHLIKRNGPILCGVYLQPIHSGERYVPIFHTHSLMSPFPAISLCSPTVLLNEKARDSISFSRHKTKFQEIIAAFQAQCPSAFIETLSVKILNRIYKEHVNIATDYPAYAMRDDVLVSTWCCKNTASNELILKYKEIIKTWPDSAKQRFNGEDGWEMDVRSQMDIENLRSTVNKELEKFKLTTLKDCGLLCE</sequence>
<evidence type="ECO:0000313" key="2">
    <source>
        <dbReference type="Proteomes" id="UP001212996"/>
    </source>
</evidence>
<evidence type="ECO:0000313" key="1">
    <source>
        <dbReference type="EMBL" id="MDB6375232.1"/>
    </source>
</evidence>
<name>A0AAW6BTG1_9GAMM</name>